<organism evidence="6 7">
    <name type="scientific">Geopseudomonas guangdongensis</name>
    <dbReference type="NCBI Taxonomy" id="1245526"/>
    <lineage>
        <taxon>Bacteria</taxon>
        <taxon>Pseudomonadati</taxon>
        <taxon>Pseudomonadota</taxon>
        <taxon>Gammaproteobacteria</taxon>
        <taxon>Pseudomonadales</taxon>
        <taxon>Pseudomonadaceae</taxon>
        <taxon>Geopseudomonas</taxon>
    </lineage>
</organism>
<dbReference type="PROSITE" id="PS50113">
    <property type="entry name" value="PAC"/>
    <property type="match status" value="2"/>
</dbReference>
<dbReference type="SMART" id="SM00086">
    <property type="entry name" value="PAC"/>
    <property type="match status" value="2"/>
</dbReference>
<dbReference type="SMART" id="SM00091">
    <property type="entry name" value="PAS"/>
    <property type="match status" value="2"/>
</dbReference>
<dbReference type="FunFam" id="3.30.70.270:FF:000001">
    <property type="entry name" value="Diguanylate cyclase domain protein"/>
    <property type="match status" value="1"/>
</dbReference>
<dbReference type="EMBL" id="LT629780">
    <property type="protein sequence ID" value="SDT97474.1"/>
    <property type="molecule type" value="Genomic_DNA"/>
</dbReference>
<dbReference type="InterPro" id="IPR000700">
    <property type="entry name" value="PAS-assoc_C"/>
</dbReference>
<dbReference type="NCBIfam" id="TIGR00229">
    <property type="entry name" value="sensory_box"/>
    <property type="match status" value="2"/>
</dbReference>
<feature type="domain" description="PAC" evidence="4">
    <location>
        <begin position="204"/>
        <end position="258"/>
    </location>
</feature>
<dbReference type="Pfam" id="PF00990">
    <property type="entry name" value="GGDEF"/>
    <property type="match status" value="1"/>
</dbReference>
<comment type="cofactor">
    <cofactor evidence="1">
        <name>Mg(2+)</name>
        <dbReference type="ChEBI" id="CHEBI:18420"/>
    </cofactor>
</comment>
<dbReference type="OrthoDB" id="5800589at2"/>
<dbReference type="InterPro" id="IPR043128">
    <property type="entry name" value="Rev_trsase/Diguanyl_cyclase"/>
</dbReference>
<proteinExistence type="predicted"/>
<dbReference type="GO" id="GO:0006355">
    <property type="term" value="P:regulation of DNA-templated transcription"/>
    <property type="evidence" value="ECO:0007669"/>
    <property type="project" value="InterPro"/>
</dbReference>
<dbReference type="PANTHER" id="PTHR46663">
    <property type="entry name" value="DIGUANYLATE CYCLASE DGCT-RELATED"/>
    <property type="match status" value="1"/>
</dbReference>
<dbReference type="InterPro" id="IPR000014">
    <property type="entry name" value="PAS"/>
</dbReference>
<dbReference type="PANTHER" id="PTHR46663:SF4">
    <property type="entry name" value="DIGUANYLATE CYCLASE DGCT-RELATED"/>
    <property type="match status" value="1"/>
</dbReference>
<gene>
    <name evidence="6" type="ORF">SAMN05216580_0777</name>
</gene>
<dbReference type="InterPro" id="IPR000160">
    <property type="entry name" value="GGDEF_dom"/>
</dbReference>
<evidence type="ECO:0000259" key="5">
    <source>
        <dbReference type="PROSITE" id="PS50887"/>
    </source>
</evidence>
<feature type="domain" description="PAS" evidence="3">
    <location>
        <begin position="133"/>
        <end position="179"/>
    </location>
</feature>
<dbReference type="PROSITE" id="PS50887">
    <property type="entry name" value="GGDEF"/>
    <property type="match status" value="1"/>
</dbReference>
<evidence type="ECO:0000256" key="1">
    <source>
        <dbReference type="ARBA" id="ARBA00001946"/>
    </source>
</evidence>
<dbReference type="Gene3D" id="3.30.450.20">
    <property type="entry name" value="PAS domain"/>
    <property type="match status" value="2"/>
</dbReference>
<protein>
    <submittedName>
        <fullName evidence="6">Diguanylate cyclase with PAS/PAC sensor</fullName>
    </submittedName>
</protein>
<evidence type="ECO:0000259" key="3">
    <source>
        <dbReference type="PROSITE" id="PS50112"/>
    </source>
</evidence>
<dbReference type="InterPro" id="IPR013767">
    <property type="entry name" value="PAS_fold"/>
</dbReference>
<dbReference type="Gene3D" id="3.30.70.270">
    <property type="match status" value="1"/>
</dbReference>
<dbReference type="SUPFAM" id="SSF55785">
    <property type="entry name" value="PYP-like sensor domain (PAS domain)"/>
    <property type="match status" value="2"/>
</dbReference>
<sequence length="422" mass="47169">MTTALSLQMLEAAVEQCYDAILVTGAELDAPGPRIVYANPAFCRMSGYAHEELLGRSPRLLQGPETDTATIERLRQCLREGRRFEGTTVNYRKDGSRYCVEWHISPVRDAQGRISHFLSVQREITARLQAEQQRELLASALNATADSVLITDRAGTIVFANRAFEAQTGYPVAEVLGKTPRLLQSGQHGADFYQQLWRNLERGESFRSTFTNRRRDGSLFHLEQTITPARDADGRISHFVSVSKDLTERVEKEQALQVLAFTDKLTGLYNRSFGEQQLTHEWNHARRYRRPLSAIMADLDHFKAVNDTYGHACGDRILALLGDTLRRCVRKSDTVIRWGGEEFLILAPESDAETAAQLAERIRCAVAALRDPQVQRLTISLGVAQLSGSEETAQLIERADRALYAAKAAGRNRVEIADGVPA</sequence>
<keyword evidence="7" id="KW-1185">Reference proteome</keyword>
<dbReference type="InterPro" id="IPR035965">
    <property type="entry name" value="PAS-like_dom_sf"/>
</dbReference>
<evidence type="ECO:0000256" key="2">
    <source>
        <dbReference type="ARBA" id="ARBA00004533"/>
    </source>
</evidence>
<dbReference type="SMART" id="SM00267">
    <property type="entry name" value="GGDEF"/>
    <property type="match status" value="1"/>
</dbReference>
<accession>A0A1H2EQZ8</accession>
<dbReference type="STRING" id="1245526.SAMN05216580_0777"/>
<evidence type="ECO:0000313" key="6">
    <source>
        <dbReference type="EMBL" id="SDT97474.1"/>
    </source>
</evidence>
<name>A0A1H2EQZ8_9GAMM</name>
<dbReference type="Pfam" id="PF00989">
    <property type="entry name" value="PAS"/>
    <property type="match status" value="1"/>
</dbReference>
<dbReference type="CDD" id="cd00130">
    <property type="entry name" value="PAS"/>
    <property type="match status" value="2"/>
</dbReference>
<comment type="subcellular location">
    <subcellularLocation>
        <location evidence="2">Cell inner membrane</location>
    </subcellularLocation>
</comment>
<dbReference type="RefSeq" id="WP_090212262.1">
    <property type="nucleotide sequence ID" value="NZ_LT629780.1"/>
</dbReference>
<feature type="domain" description="PAC" evidence="4">
    <location>
        <begin position="82"/>
        <end position="136"/>
    </location>
</feature>
<dbReference type="NCBIfam" id="TIGR00254">
    <property type="entry name" value="GGDEF"/>
    <property type="match status" value="1"/>
</dbReference>
<dbReference type="GO" id="GO:0005886">
    <property type="term" value="C:plasma membrane"/>
    <property type="evidence" value="ECO:0007669"/>
    <property type="project" value="UniProtKB-SubCell"/>
</dbReference>
<dbReference type="SUPFAM" id="SSF55073">
    <property type="entry name" value="Nucleotide cyclase"/>
    <property type="match status" value="1"/>
</dbReference>
<dbReference type="InterPro" id="IPR052163">
    <property type="entry name" value="DGC-Regulatory_Protein"/>
</dbReference>
<dbReference type="CDD" id="cd01949">
    <property type="entry name" value="GGDEF"/>
    <property type="match status" value="1"/>
</dbReference>
<feature type="domain" description="GGDEF" evidence="5">
    <location>
        <begin position="290"/>
        <end position="419"/>
    </location>
</feature>
<evidence type="ECO:0000313" key="7">
    <source>
        <dbReference type="Proteomes" id="UP000243063"/>
    </source>
</evidence>
<dbReference type="Proteomes" id="UP000243063">
    <property type="component" value="Chromosome I"/>
</dbReference>
<dbReference type="PROSITE" id="PS50112">
    <property type="entry name" value="PAS"/>
    <property type="match status" value="2"/>
</dbReference>
<reference evidence="7" key="1">
    <citation type="submission" date="2016-10" db="EMBL/GenBank/DDBJ databases">
        <authorList>
            <person name="Varghese N."/>
            <person name="Submissions S."/>
        </authorList>
    </citation>
    <scope>NUCLEOTIDE SEQUENCE [LARGE SCALE GENOMIC DNA]</scope>
    <source>
        <strain evidence="7">CCTCC 2012022</strain>
    </source>
</reference>
<dbReference type="GO" id="GO:0003824">
    <property type="term" value="F:catalytic activity"/>
    <property type="evidence" value="ECO:0007669"/>
    <property type="project" value="UniProtKB-ARBA"/>
</dbReference>
<dbReference type="InterPro" id="IPR001610">
    <property type="entry name" value="PAC"/>
</dbReference>
<dbReference type="InterPro" id="IPR029787">
    <property type="entry name" value="Nucleotide_cyclase"/>
</dbReference>
<feature type="domain" description="PAS" evidence="3">
    <location>
        <begin position="28"/>
        <end position="81"/>
    </location>
</feature>
<dbReference type="Pfam" id="PF13426">
    <property type="entry name" value="PAS_9"/>
    <property type="match status" value="1"/>
</dbReference>
<dbReference type="AlphaFoldDB" id="A0A1H2EQZ8"/>
<evidence type="ECO:0000259" key="4">
    <source>
        <dbReference type="PROSITE" id="PS50113"/>
    </source>
</evidence>